<proteinExistence type="predicted"/>
<comment type="caution">
    <text evidence="2">The sequence shown here is derived from an EMBL/GenBank/DDBJ whole genome shotgun (WGS) entry which is preliminary data.</text>
</comment>
<dbReference type="Pfam" id="PF13459">
    <property type="entry name" value="Fer4_15"/>
    <property type="match status" value="1"/>
</dbReference>
<dbReference type="Gene3D" id="3.30.70.20">
    <property type="match status" value="1"/>
</dbReference>
<reference evidence="3" key="1">
    <citation type="submission" date="2016-10" db="EMBL/GenBank/DDBJ databases">
        <title>Frankia sp. NRRL B-16386 Genome sequencing.</title>
        <authorList>
            <person name="Ghodhbane-Gtari F."/>
            <person name="Swanson E."/>
            <person name="Gueddou A."/>
            <person name="Hezbri K."/>
            <person name="Ktari K."/>
            <person name="Nouioui I."/>
            <person name="Morris K."/>
            <person name="Simpson S."/>
            <person name="Abebe-Akele F."/>
            <person name="Thomas K."/>
            <person name="Gtari M."/>
            <person name="Tisa L.S."/>
        </authorList>
    </citation>
    <scope>NUCLEOTIDE SEQUENCE [LARGE SCALE GENOMIC DNA]</scope>
    <source>
        <strain evidence="3">NRRL B-16386</strain>
    </source>
</reference>
<dbReference type="SUPFAM" id="SSF54862">
    <property type="entry name" value="4Fe-4S ferredoxins"/>
    <property type="match status" value="1"/>
</dbReference>
<dbReference type="STRING" id="1834516.BL253_14640"/>
<dbReference type="EMBL" id="MOMC01000027">
    <property type="protein sequence ID" value="ONH30361.1"/>
    <property type="molecule type" value="Genomic_DNA"/>
</dbReference>
<accession>A0A1V2ID38</accession>
<dbReference type="AlphaFoldDB" id="A0A1V2ID38"/>
<dbReference type="Proteomes" id="UP000188929">
    <property type="component" value="Unassembled WGS sequence"/>
</dbReference>
<evidence type="ECO:0000256" key="1">
    <source>
        <dbReference type="SAM" id="MobiDB-lite"/>
    </source>
</evidence>
<protein>
    <submittedName>
        <fullName evidence="2">Ferredoxin</fullName>
    </submittedName>
</protein>
<evidence type="ECO:0000313" key="2">
    <source>
        <dbReference type="EMBL" id="ONH30361.1"/>
    </source>
</evidence>
<evidence type="ECO:0000313" key="3">
    <source>
        <dbReference type="Proteomes" id="UP000188929"/>
    </source>
</evidence>
<sequence length="92" mass="10217">MKPPTSWLLTVDWTACDGRGWCVELLPEVLAQDRWGYPISREDAARAATARDGELPPGRPSRDIPVPPPLAAHARRAADTCPRQALRLRYVS</sequence>
<name>A0A1V2ID38_9ACTN</name>
<feature type="region of interest" description="Disordered" evidence="1">
    <location>
        <begin position="46"/>
        <end position="78"/>
    </location>
</feature>
<gene>
    <name evidence="2" type="ORF">BL253_14640</name>
</gene>
<keyword evidence="3" id="KW-1185">Reference proteome</keyword>
<organism evidence="2 3">
    <name type="scientific">Pseudofrankia asymbiotica</name>
    <dbReference type="NCBI Taxonomy" id="1834516"/>
    <lineage>
        <taxon>Bacteria</taxon>
        <taxon>Bacillati</taxon>
        <taxon>Actinomycetota</taxon>
        <taxon>Actinomycetes</taxon>
        <taxon>Frankiales</taxon>
        <taxon>Frankiaceae</taxon>
        <taxon>Pseudofrankia</taxon>
    </lineage>
</organism>